<protein>
    <submittedName>
        <fullName evidence="2">Chromosome partitioning protein</fullName>
    </submittedName>
</protein>
<dbReference type="Gene3D" id="3.40.50.300">
    <property type="entry name" value="P-loop containing nucleotide triphosphate hydrolases"/>
    <property type="match status" value="1"/>
</dbReference>
<evidence type="ECO:0000313" key="3">
    <source>
        <dbReference type="Proteomes" id="UP000326857"/>
    </source>
</evidence>
<sequence>MAVILVGSIKGGVGKSTTALALASEIRSAGQTVYVIDTDPQLSLYRWYEDWKLKDGIVVEDGHKMTQKQLETAVYDASQDYPFVILDVKGAINEQVMYATLQANMLIIPQRASAADLERSIEFLDRLEFIERARQRPLPHRILFTQRTTAITSRAEREIMEQTRQAAPVFSSELFLGDAYRAMFLYRMTLEELDAHNLARTERARQNVQSLLREIVAIITSEVKA</sequence>
<evidence type="ECO:0000259" key="1">
    <source>
        <dbReference type="Pfam" id="PF01656"/>
    </source>
</evidence>
<dbReference type="PIRSF" id="PIRSF009320">
    <property type="entry name" value="Nuc_binding_HP_1000"/>
    <property type="match status" value="1"/>
</dbReference>
<dbReference type="Proteomes" id="UP000326857">
    <property type="component" value="Unassembled WGS sequence"/>
</dbReference>
<proteinExistence type="predicted"/>
<dbReference type="Pfam" id="PF01656">
    <property type="entry name" value="CbiA"/>
    <property type="match status" value="1"/>
</dbReference>
<dbReference type="AlphaFoldDB" id="A0A5E8AHA8"/>
<accession>A0A5E8AHA8</accession>
<dbReference type="PANTHER" id="PTHR13696:SF96">
    <property type="entry name" value="COBQ_COBB_MIND_PARA NUCLEOTIDE BINDING DOMAIN-CONTAINING PROTEIN"/>
    <property type="match status" value="1"/>
</dbReference>
<reference evidence="2 3" key="1">
    <citation type="submission" date="2019-09" db="EMBL/GenBank/DDBJ databases">
        <authorList>
            <person name="Dittami M. S."/>
        </authorList>
    </citation>
    <scope>NUCLEOTIDE SEQUENCE [LARGE SCALE GENOMIC DNA]</scope>
    <source>
        <strain evidence="2">SPHINGO391</strain>
    </source>
</reference>
<dbReference type="InterPro" id="IPR027417">
    <property type="entry name" value="P-loop_NTPase"/>
</dbReference>
<dbReference type="RefSeq" id="WP_151992019.1">
    <property type="nucleotide sequence ID" value="NZ_LR701528.1"/>
</dbReference>
<dbReference type="PANTHER" id="PTHR13696">
    <property type="entry name" value="P-LOOP CONTAINING NUCLEOSIDE TRIPHOSPHATE HYDROLASE"/>
    <property type="match status" value="1"/>
</dbReference>
<organism evidence="2 3">
    <name type="scientific">Sphingomonas aurantiaca</name>
    <dbReference type="NCBI Taxonomy" id="185949"/>
    <lineage>
        <taxon>Bacteria</taxon>
        <taxon>Pseudomonadati</taxon>
        <taxon>Pseudomonadota</taxon>
        <taxon>Alphaproteobacteria</taxon>
        <taxon>Sphingomonadales</taxon>
        <taxon>Sphingomonadaceae</taxon>
        <taxon>Sphingomonas</taxon>
    </lineage>
</organism>
<dbReference type="EMBL" id="CABVLI010000048">
    <property type="protein sequence ID" value="VVT30549.1"/>
    <property type="molecule type" value="Genomic_DNA"/>
</dbReference>
<feature type="domain" description="CobQ/CobB/MinD/ParA nucleotide binding" evidence="1">
    <location>
        <begin position="4"/>
        <end position="171"/>
    </location>
</feature>
<name>A0A5E8AHA8_9SPHN</name>
<gene>
    <name evidence="2" type="ORF">SPHINGO391_520033</name>
</gene>
<evidence type="ECO:0000313" key="2">
    <source>
        <dbReference type="EMBL" id="VVT30549.1"/>
    </source>
</evidence>
<dbReference type="InterPro" id="IPR002586">
    <property type="entry name" value="CobQ/CobB/MinD/ParA_Nub-bd_dom"/>
</dbReference>
<dbReference type="InterPro" id="IPR050678">
    <property type="entry name" value="DNA_Partitioning_ATPase"/>
</dbReference>
<dbReference type="SUPFAM" id="SSF52540">
    <property type="entry name" value="P-loop containing nucleoside triphosphate hydrolases"/>
    <property type="match status" value="1"/>
</dbReference>
<dbReference type="CDD" id="cd02042">
    <property type="entry name" value="ParAB_family"/>
    <property type="match status" value="1"/>
</dbReference>